<dbReference type="Pfam" id="PF12697">
    <property type="entry name" value="Abhydrolase_6"/>
    <property type="match status" value="1"/>
</dbReference>
<proteinExistence type="predicted"/>
<accession>A0AB37I2W9</accession>
<dbReference type="InterPro" id="IPR029058">
    <property type="entry name" value="AB_hydrolase_fold"/>
</dbReference>
<dbReference type="EMBL" id="CP072385">
    <property type="protein sequence ID" value="QUC10699.1"/>
    <property type="molecule type" value="Genomic_DNA"/>
</dbReference>
<feature type="transmembrane region" description="Helical" evidence="2">
    <location>
        <begin position="32"/>
        <end position="50"/>
    </location>
</feature>
<protein>
    <submittedName>
        <fullName evidence="4">Alpha/beta hydrolase</fullName>
    </submittedName>
</protein>
<keyword evidence="4" id="KW-0378">Hydrolase</keyword>
<evidence type="ECO:0000259" key="3">
    <source>
        <dbReference type="Pfam" id="PF12697"/>
    </source>
</evidence>
<feature type="region of interest" description="Disordered" evidence="1">
    <location>
        <begin position="1"/>
        <end position="26"/>
    </location>
</feature>
<dbReference type="RefSeq" id="WP_051014908.1">
    <property type="nucleotide sequence ID" value="NZ_CP040007.1"/>
</dbReference>
<keyword evidence="2" id="KW-0812">Transmembrane</keyword>
<name>A0AB37I2W9_9ACTN</name>
<dbReference type="SUPFAM" id="SSF53474">
    <property type="entry name" value="alpha/beta-Hydrolases"/>
    <property type="match status" value="1"/>
</dbReference>
<evidence type="ECO:0000313" key="5">
    <source>
        <dbReference type="Proteomes" id="UP000677180"/>
    </source>
</evidence>
<dbReference type="Gene3D" id="3.40.50.1820">
    <property type="entry name" value="alpha/beta hydrolase"/>
    <property type="match status" value="1"/>
</dbReference>
<dbReference type="Proteomes" id="UP000677180">
    <property type="component" value="Chromosome"/>
</dbReference>
<keyword evidence="2" id="KW-0472">Membrane</keyword>
<organism evidence="4 5">
    <name type="scientific">Arachnia propionica</name>
    <dbReference type="NCBI Taxonomy" id="1750"/>
    <lineage>
        <taxon>Bacteria</taxon>
        <taxon>Bacillati</taxon>
        <taxon>Actinomycetota</taxon>
        <taxon>Actinomycetes</taxon>
        <taxon>Propionibacteriales</taxon>
        <taxon>Propionibacteriaceae</taxon>
        <taxon>Arachnia</taxon>
    </lineage>
</organism>
<keyword evidence="2" id="KW-1133">Transmembrane helix</keyword>
<dbReference type="InterPro" id="IPR000073">
    <property type="entry name" value="AB_hydrolase_1"/>
</dbReference>
<feature type="compositionally biased region" description="Basic and acidic residues" evidence="1">
    <location>
        <begin position="8"/>
        <end position="20"/>
    </location>
</feature>
<dbReference type="GO" id="GO:0016787">
    <property type="term" value="F:hydrolase activity"/>
    <property type="evidence" value="ECO:0007669"/>
    <property type="project" value="UniProtKB-KW"/>
</dbReference>
<feature type="domain" description="AB hydrolase-1" evidence="3">
    <location>
        <begin position="91"/>
        <end position="333"/>
    </location>
</feature>
<evidence type="ECO:0000313" key="4">
    <source>
        <dbReference type="EMBL" id="QUC10699.1"/>
    </source>
</evidence>
<gene>
    <name evidence="4" type="ORF">J5A53_13150</name>
</gene>
<evidence type="ECO:0000256" key="2">
    <source>
        <dbReference type="SAM" id="Phobius"/>
    </source>
</evidence>
<dbReference type="AlphaFoldDB" id="A0AB37I2W9"/>
<reference evidence="4" key="1">
    <citation type="submission" date="2021-03" db="EMBL/GenBank/DDBJ databases">
        <title>Human Oral Microbial Genomes.</title>
        <authorList>
            <person name="Johnston C.D."/>
            <person name="Chen T."/>
            <person name="Dewhirst F.E."/>
        </authorList>
    </citation>
    <scope>NUCLEOTIDE SEQUENCE</scope>
    <source>
        <strain evidence="4">F0714</strain>
    </source>
</reference>
<evidence type="ECO:0000256" key="1">
    <source>
        <dbReference type="SAM" id="MobiDB-lite"/>
    </source>
</evidence>
<sequence>MSDADNGDAPRRLVTEKEDATNSGSSRKKRRFVRALGVAVLVLVLLLGVMKVTDMAMTASERAANPAPGVMVDVGGRRMHVYTVGQGGTSIVLLPGLGTPAPVLDFEPLTQELSQWARVTVVEPFGYGWSEGSDSPMLPGDVARDVHTALHGAGVPGPYVLMGHSLAGLYSQKFIETFPGEVSGFVGLDPTNPVTASPPEDDWQASFLSGGLTTLARLGGVRVVQAIRGVDSSLLEQGYSRENVDKQAMLTSWNVMSPEMVRQRKSLREALEQTKELRFTQDLPVLVFTSRDREKREGGDALRAYAGEGQCHRVETLDASHYVHHEQHTRINEVTRVFLAECGRMTP</sequence>